<evidence type="ECO:0000313" key="2">
    <source>
        <dbReference type="EMBL" id="KAI3945827.1"/>
    </source>
</evidence>
<dbReference type="EMBL" id="JAJJMB010003726">
    <property type="protein sequence ID" value="KAI3945827.1"/>
    <property type="molecule type" value="Genomic_DNA"/>
</dbReference>
<dbReference type="Proteomes" id="UP001202328">
    <property type="component" value="Unassembled WGS sequence"/>
</dbReference>
<keyword evidence="3" id="KW-1185">Reference proteome</keyword>
<feature type="region of interest" description="Disordered" evidence="1">
    <location>
        <begin position="35"/>
        <end position="70"/>
    </location>
</feature>
<feature type="compositionally biased region" description="Acidic residues" evidence="1">
    <location>
        <begin position="59"/>
        <end position="70"/>
    </location>
</feature>
<accession>A0AAD4TAN9</accession>
<comment type="caution">
    <text evidence="2">The sequence shown here is derived from an EMBL/GenBank/DDBJ whole genome shotgun (WGS) entry which is preliminary data.</text>
</comment>
<organism evidence="2 3">
    <name type="scientific">Papaver atlanticum</name>
    <dbReference type="NCBI Taxonomy" id="357466"/>
    <lineage>
        <taxon>Eukaryota</taxon>
        <taxon>Viridiplantae</taxon>
        <taxon>Streptophyta</taxon>
        <taxon>Embryophyta</taxon>
        <taxon>Tracheophyta</taxon>
        <taxon>Spermatophyta</taxon>
        <taxon>Magnoliopsida</taxon>
        <taxon>Ranunculales</taxon>
        <taxon>Papaveraceae</taxon>
        <taxon>Papaveroideae</taxon>
        <taxon>Papaver</taxon>
    </lineage>
</organism>
<name>A0AAD4TAN9_9MAGN</name>
<sequence>MIVTGTKIRNKRGPLRLFFYRRASHTLGDTWVIIPGEPPTKKTPAPAKKAPAAKKKEESSDDSSDDSDSEDEVLLRWLVVNLVIWSSPEGKVSLPMDESWSNSSITLHGLLWRGLPCKLGWEGEFSFLAHLSFRVEDKIVTRAIMDKVVSEIVECL</sequence>
<dbReference type="AlphaFoldDB" id="A0AAD4TAN9"/>
<evidence type="ECO:0000313" key="3">
    <source>
        <dbReference type="Proteomes" id="UP001202328"/>
    </source>
</evidence>
<reference evidence="2" key="1">
    <citation type="submission" date="2022-04" db="EMBL/GenBank/DDBJ databases">
        <title>A functionally conserved STORR gene fusion in Papaver species that diverged 16.8 million years ago.</title>
        <authorList>
            <person name="Catania T."/>
        </authorList>
    </citation>
    <scope>NUCLEOTIDE SEQUENCE</scope>
    <source>
        <strain evidence="2">S-188037</strain>
    </source>
</reference>
<evidence type="ECO:0000256" key="1">
    <source>
        <dbReference type="SAM" id="MobiDB-lite"/>
    </source>
</evidence>
<proteinExistence type="predicted"/>
<gene>
    <name evidence="2" type="ORF">MKW98_023101</name>
</gene>
<protein>
    <submittedName>
        <fullName evidence="2">Uncharacterized protein</fullName>
    </submittedName>
</protein>